<dbReference type="InterPro" id="IPR000477">
    <property type="entry name" value="RT_dom"/>
</dbReference>
<organism evidence="2 3">
    <name type="scientific">Cajanus cajan</name>
    <name type="common">Pigeon pea</name>
    <name type="synonym">Cajanus indicus</name>
    <dbReference type="NCBI Taxonomy" id="3821"/>
    <lineage>
        <taxon>Eukaryota</taxon>
        <taxon>Viridiplantae</taxon>
        <taxon>Streptophyta</taxon>
        <taxon>Embryophyta</taxon>
        <taxon>Tracheophyta</taxon>
        <taxon>Spermatophyta</taxon>
        <taxon>Magnoliopsida</taxon>
        <taxon>eudicotyledons</taxon>
        <taxon>Gunneridae</taxon>
        <taxon>Pentapetalae</taxon>
        <taxon>rosids</taxon>
        <taxon>fabids</taxon>
        <taxon>Fabales</taxon>
        <taxon>Fabaceae</taxon>
        <taxon>Papilionoideae</taxon>
        <taxon>50 kb inversion clade</taxon>
        <taxon>NPAAA clade</taxon>
        <taxon>indigoferoid/millettioid clade</taxon>
        <taxon>Phaseoleae</taxon>
        <taxon>Cajanus</taxon>
    </lineage>
</organism>
<dbReference type="Pfam" id="PF00078">
    <property type="entry name" value="RVT_1"/>
    <property type="match status" value="1"/>
</dbReference>
<dbReference type="Proteomes" id="UP000075243">
    <property type="component" value="Unassembled WGS sequence"/>
</dbReference>
<reference evidence="2" key="1">
    <citation type="journal article" date="2012" name="Nat. Biotechnol.">
        <title>Draft genome sequence of pigeonpea (Cajanus cajan), an orphan legume crop of resource-poor farmers.</title>
        <authorList>
            <person name="Varshney R.K."/>
            <person name="Chen W."/>
            <person name="Li Y."/>
            <person name="Bharti A.K."/>
            <person name="Saxena R.K."/>
            <person name="Schlueter J.A."/>
            <person name="Donoghue M.T."/>
            <person name="Azam S."/>
            <person name="Fan G."/>
            <person name="Whaley A.M."/>
            <person name="Farmer A.D."/>
            <person name="Sheridan J."/>
            <person name="Iwata A."/>
            <person name="Tuteja R."/>
            <person name="Penmetsa R.V."/>
            <person name="Wu W."/>
            <person name="Upadhyaya H.D."/>
            <person name="Yang S.P."/>
            <person name="Shah T."/>
            <person name="Saxena K.B."/>
            <person name="Michael T."/>
            <person name="McCombie W.R."/>
            <person name="Yang B."/>
            <person name="Zhang G."/>
            <person name="Yang H."/>
            <person name="Wang J."/>
            <person name="Spillane C."/>
            <person name="Cook D.R."/>
            <person name="May G.D."/>
            <person name="Xu X."/>
            <person name="Jackson S.A."/>
        </authorList>
    </citation>
    <scope>NUCLEOTIDE SEQUENCE [LARGE SCALE GENOMIC DNA]</scope>
</reference>
<dbReference type="Gene3D" id="3.30.70.270">
    <property type="match status" value="1"/>
</dbReference>
<dbReference type="PANTHER" id="PTHR24559">
    <property type="entry name" value="TRANSPOSON TY3-I GAG-POL POLYPROTEIN"/>
    <property type="match status" value="1"/>
</dbReference>
<gene>
    <name evidence="2" type="ORF">KK1_037292</name>
</gene>
<dbReference type="AlphaFoldDB" id="A0A151RFK4"/>
<dbReference type="InterPro" id="IPR043502">
    <property type="entry name" value="DNA/RNA_pol_sf"/>
</dbReference>
<dbReference type="InterPro" id="IPR053134">
    <property type="entry name" value="RNA-dir_DNA_polymerase"/>
</dbReference>
<sequence>LLNKGWVQKSLSSCVVPVLLVPKKMKNTFMRLMNHVLKDFIGRFEVVYFNDILVYSKILSDHVGYLRQVLLVLRNNQLFDNVDKCTFCVDSVIFLGFVSKNGVHVDREKIKVIQEWPIPTNVSEVRSFH</sequence>
<dbReference type="InterPro" id="IPR043128">
    <property type="entry name" value="Rev_trsase/Diguanyl_cyclase"/>
</dbReference>
<evidence type="ECO:0000313" key="2">
    <source>
        <dbReference type="EMBL" id="KYP41326.1"/>
    </source>
</evidence>
<keyword evidence="3" id="KW-1185">Reference proteome</keyword>
<feature type="non-terminal residue" evidence="2">
    <location>
        <position position="1"/>
    </location>
</feature>
<protein>
    <submittedName>
        <fullName evidence="2">Retrovirus-related Pol polyprotein from transposon gypsy</fullName>
    </submittedName>
</protein>
<dbReference type="EMBL" id="KQ483780">
    <property type="protein sequence ID" value="KYP41326.1"/>
    <property type="molecule type" value="Genomic_DNA"/>
</dbReference>
<proteinExistence type="predicted"/>
<dbReference type="PANTHER" id="PTHR24559:SF437">
    <property type="entry name" value="RNA-DIRECTED DNA POLYMERASE HOMOLOG"/>
    <property type="match status" value="1"/>
</dbReference>
<accession>A0A151RFK4</accession>
<dbReference type="SUPFAM" id="SSF56672">
    <property type="entry name" value="DNA/RNA polymerases"/>
    <property type="match status" value="1"/>
</dbReference>
<evidence type="ECO:0000313" key="3">
    <source>
        <dbReference type="Proteomes" id="UP000075243"/>
    </source>
</evidence>
<evidence type="ECO:0000259" key="1">
    <source>
        <dbReference type="Pfam" id="PF00078"/>
    </source>
</evidence>
<feature type="domain" description="Reverse transcriptase" evidence="1">
    <location>
        <begin position="28"/>
        <end position="97"/>
    </location>
</feature>
<name>A0A151RFK4_CAJCA</name>